<keyword evidence="2" id="KW-1185">Reference proteome</keyword>
<dbReference type="OrthoDB" id="94960at2759"/>
<reference evidence="1" key="1">
    <citation type="submission" date="2019-03" db="EMBL/GenBank/DDBJ databases">
        <title>Long read genome sequence of the mycoparasitic Pythium oligandrum ATCC 38472 isolated from sugarbeet rhizosphere.</title>
        <authorList>
            <person name="Gaulin E."/>
        </authorList>
    </citation>
    <scope>NUCLEOTIDE SEQUENCE</scope>
    <source>
        <strain evidence="1">ATCC 38472_TT</strain>
    </source>
</reference>
<gene>
    <name evidence="1" type="ORF">Poli38472_010107</name>
</gene>
<organism evidence="1 2">
    <name type="scientific">Pythium oligandrum</name>
    <name type="common">Mycoparasitic fungus</name>
    <dbReference type="NCBI Taxonomy" id="41045"/>
    <lineage>
        <taxon>Eukaryota</taxon>
        <taxon>Sar</taxon>
        <taxon>Stramenopiles</taxon>
        <taxon>Oomycota</taxon>
        <taxon>Peronosporomycetes</taxon>
        <taxon>Pythiales</taxon>
        <taxon>Pythiaceae</taxon>
        <taxon>Pythium</taxon>
    </lineage>
</organism>
<evidence type="ECO:0008006" key="3">
    <source>
        <dbReference type="Google" id="ProtNLM"/>
    </source>
</evidence>
<dbReference type="PANTHER" id="PTHR46586:SF3">
    <property type="entry name" value="ANKYRIN REPEAT-CONTAINING PROTEIN"/>
    <property type="match status" value="1"/>
</dbReference>
<sequence>MPGILSLASVLEAEWFYRELVSFLTHEDAICLAVMATECNLKSLRHALLYKSLPIRPIQIRELVNYTAERGWWHLVAPLMEEDPQTRYKRDPTASDVKESALTRCQRIQPHYQHSLSAEAINAAVRRGSLEEVQWLYKWMVGPDSRFHCTCWRSWSCEHYKLRLAFGCAQDAHQWEVLEWLMDYTANKTSIVVKTELRFEDPSFQAVCWRKGPSHYFIISDRELFPNGRAFYSEPMDWAAARGDLKLLKKLHSDPGGTTMCSHHAMIDAAKHGHLNAVRWLHRFRTEHLDKVPEVLMAARKSNHIHILEWLRANFDLKSSIPSTYKEAAIERSFDVLRWIISHFRDIVSKLEPPRPGVAADMPLDLFQLLCEVHEVRSAAYLAIPIPIGFDRWGFENLRVDFHNAKEAADSGNFEVVRWIVEEDFENIVPTQERRNDLLWEAIRGANFELVQWCVEELGAWLTDGAFKATKDECTPVAKYLCMKARERAKEHDAPSIQEVQASQTRVLKEAIHRRNLELVQWCVEELGAWHVEALSWAASHGDLAMFKYLVAKEEERGETEAMAFLEQNGVDCYRILDIIHDRKHKLEEEMLDWILLNCADTRIEPDEDEMMWLEPEPWQNTRKMLQHRPSKCLWMEDLPMFAVGYGSLADLQRLEAIGHPGAFTEKTLDAILKLSRDEAAMHWFLTGCGSTRVDWRIVRWAAKYAAVQILEMQQEMILGLDNVQSEQDEDESRRRFLGIVLWTAIRYDQVEVLSWGGRQDCSERLITRLWTFTLAKVATQCGSIDCMAWLYKHGMITSNELIMLRETAAEYGQIRCLDGISSLASNC</sequence>
<evidence type="ECO:0000313" key="1">
    <source>
        <dbReference type="EMBL" id="TMW58548.1"/>
    </source>
</evidence>
<proteinExistence type="predicted"/>
<comment type="caution">
    <text evidence="1">The sequence shown here is derived from an EMBL/GenBank/DDBJ whole genome shotgun (WGS) entry which is preliminary data.</text>
</comment>
<dbReference type="AlphaFoldDB" id="A0A8K1C8V4"/>
<dbReference type="PANTHER" id="PTHR46586">
    <property type="entry name" value="ANKYRIN REPEAT-CONTAINING PROTEIN"/>
    <property type="match status" value="1"/>
</dbReference>
<protein>
    <recommendedName>
        <fullName evidence="3">Ankyrin repeat protein</fullName>
    </recommendedName>
</protein>
<dbReference type="Proteomes" id="UP000794436">
    <property type="component" value="Unassembled WGS sequence"/>
</dbReference>
<dbReference type="EMBL" id="SPLM01000111">
    <property type="protein sequence ID" value="TMW58548.1"/>
    <property type="molecule type" value="Genomic_DNA"/>
</dbReference>
<dbReference type="InterPro" id="IPR036770">
    <property type="entry name" value="Ankyrin_rpt-contain_sf"/>
</dbReference>
<dbReference type="SUPFAM" id="SSF48403">
    <property type="entry name" value="Ankyrin repeat"/>
    <property type="match status" value="2"/>
</dbReference>
<dbReference type="InterPro" id="IPR052050">
    <property type="entry name" value="SecEffector_AnkRepeat"/>
</dbReference>
<dbReference type="Gene3D" id="1.25.40.20">
    <property type="entry name" value="Ankyrin repeat-containing domain"/>
    <property type="match status" value="2"/>
</dbReference>
<name>A0A8K1C8V4_PYTOL</name>
<accession>A0A8K1C8V4</accession>
<evidence type="ECO:0000313" key="2">
    <source>
        <dbReference type="Proteomes" id="UP000794436"/>
    </source>
</evidence>